<reference evidence="2" key="1">
    <citation type="submission" date="2023-01" db="EMBL/GenBank/DDBJ databases">
        <authorList>
            <person name="Van Ghelder C."/>
            <person name="Rancurel C."/>
        </authorList>
    </citation>
    <scope>NUCLEOTIDE SEQUENCE</scope>
    <source>
        <strain evidence="2">CNCM I-4278</strain>
    </source>
</reference>
<dbReference type="Proteomes" id="UP001152607">
    <property type="component" value="Unassembled WGS sequence"/>
</dbReference>
<feature type="compositionally biased region" description="Low complexity" evidence="1">
    <location>
        <begin position="113"/>
        <end position="125"/>
    </location>
</feature>
<feature type="region of interest" description="Disordered" evidence="1">
    <location>
        <begin position="30"/>
        <end position="138"/>
    </location>
</feature>
<feature type="compositionally biased region" description="Polar residues" evidence="1">
    <location>
        <begin position="38"/>
        <end position="49"/>
    </location>
</feature>
<name>A0A9W4UFN5_9PLEO</name>
<accession>A0A9W4UFN5</accession>
<protein>
    <submittedName>
        <fullName evidence="2">Uncharacterized protein</fullName>
    </submittedName>
</protein>
<keyword evidence="3" id="KW-1185">Reference proteome</keyword>
<gene>
    <name evidence="2" type="ORF">PDIGIT_LOCUS7923</name>
</gene>
<dbReference type="AlphaFoldDB" id="A0A9W4UFN5"/>
<comment type="caution">
    <text evidence="2">The sequence shown here is derived from an EMBL/GenBank/DDBJ whole genome shotgun (WGS) entry which is preliminary data.</text>
</comment>
<evidence type="ECO:0000256" key="1">
    <source>
        <dbReference type="SAM" id="MobiDB-lite"/>
    </source>
</evidence>
<sequence length="297" mass="33359">MAVRVDQPVSPPRVSLWRRLSKRDTIPKIISSDLLRKSPTTEGMDTSKPTKLRRREARVYKDAPDASPARKASLQLPISTKTTSSPPLSSPISPASPSSPNIEKRPQIPTPQKPTTEPLPLQPETKQPPKPQKKEKVSILQVQRIHVPEARMKPRVVSLHRVLPNEIPTSPFPDSLQVRTVSWNVFLRPEQVYNLVMGYSPDNTDDKWFVYSQGPDKTGKLKVHFHRRWTGMKIAELFVVVDLKGEGAGTIVGVKWNGSAQTNLMDEDEAKYMVSTTCSWVLGVDLENGLFPAMQFE</sequence>
<evidence type="ECO:0000313" key="3">
    <source>
        <dbReference type="Proteomes" id="UP001152607"/>
    </source>
</evidence>
<organism evidence="2 3">
    <name type="scientific">Periconia digitata</name>
    <dbReference type="NCBI Taxonomy" id="1303443"/>
    <lineage>
        <taxon>Eukaryota</taxon>
        <taxon>Fungi</taxon>
        <taxon>Dikarya</taxon>
        <taxon>Ascomycota</taxon>
        <taxon>Pezizomycotina</taxon>
        <taxon>Dothideomycetes</taxon>
        <taxon>Pleosporomycetidae</taxon>
        <taxon>Pleosporales</taxon>
        <taxon>Massarineae</taxon>
        <taxon>Periconiaceae</taxon>
        <taxon>Periconia</taxon>
    </lineage>
</organism>
<dbReference type="EMBL" id="CAOQHR010000005">
    <property type="protein sequence ID" value="CAI6334854.1"/>
    <property type="molecule type" value="Genomic_DNA"/>
</dbReference>
<feature type="compositionally biased region" description="Low complexity" evidence="1">
    <location>
        <begin position="77"/>
        <end position="101"/>
    </location>
</feature>
<dbReference type="OrthoDB" id="4521980at2759"/>
<proteinExistence type="predicted"/>
<evidence type="ECO:0000313" key="2">
    <source>
        <dbReference type="EMBL" id="CAI6334854.1"/>
    </source>
</evidence>